<keyword evidence="5 6" id="KW-0472">Membrane</keyword>
<keyword evidence="4 6" id="KW-1133">Transmembrane helix</keyword>
<comment type="subcellular location">
    <subcellularLocation>
        <location evidence="1">Membrane</location>
        <topology evidence="1">Multi-pass membrane protein</topology>
    </subcellularLocation>
</comment>
<keyword evidence="3 6" id="KW-0812">Transmembrane</keyword>
<dbReference type="Pfam" id="PF05562">
    <property type="entry name" value="WCOR413"/>
    <property type="match status" value="1"/>
</dbReference>
<evidence type="ECO:0000256" key="2">
    <source>
        <dbReference type="ARBA" id="ARBA00005852"/>
    </source>
</evidence>
<dbReference type="Proteomes" id="UP001174677">
    <property type="component" value="Chromosome 15"/>
</dbReference>
<sequence length="218" mass="23591">MASLCQLPAINSFAPHSSNKRLSCYQCKLSCAVPRRVSSSRGVNPLRVSVKGNDLLMKNRGGGVGAVCYTGPISARNLQWISTISSAVLMLAKGTAIHKSFIVPLLALQAPSSVISWIKGDYGIWTAFIALLVRLFFFVPGELELPFMALLLVIVAPYQVLNLRETQEGAIIALVIAGYLAFQHFSRLGNLQKAFEHGSIVATLAIICITIISCLFLI</sequence>
<dbReference type="PANTHER" id="PTHR33596">
    <property type="entry name" value="COLD-REGULATED 413 PLASMA MEMBRANE PROTEIN 2"/>
    <property type="match status" value="1"/>
</dbReference>
<evidence type="ECO:0000256" key="6">
    <source>
        <dbReference type="SAM" id="Phobius"/>
    </source>
</evidence>
<comment type="similarity">
    <text evidence="2">Belongs to the Cold-regulated 413 protein family.</text>
</comment>
<gene>
    <name evidence="7" type="ORF">P3X46_026691</name>
</gene>
<comment type="caution">
    <text evidence="7">The sequence shown here is derived from an EMBL/GenBank/DDBJ whole genome shotgun (WGS) entry which is preliminary data.</text>
</comment>
<dbReference type="EMBL" id="JARPOI010000015">
    <property type="protein sequence ID" value="KAJ9153227.1"/>
    <property type="molecule type" value="Genomic_DNA"/>
</dbReference>
<proteinExistence type="inferred from homology"/>
<evidence type="ECO:0000313" key="8">
    <source>
        <dbReference type="Proteomes" id="UP001174677"/>
    </source>
</evidence>
<dbReference type="PANTHER" id="PTHR33596:SF17">
    <property type="entry name" value="COLD-REGULATED 413 INNER MEMBRANE PROTEIN 1, CHLOROPLASTIC-RELATED"/>
    <property type="match status" value="1"/>
</dbReference>
<evidence type="ECO:0000256" key="4">
    <source>
        <dbReference type="ARBA" id="ARBA00022989"/>
    </source>
</evidence>
<evidence type="ECO:0000256" key="3">
    <source>
        <dbReference type="ARBA" id="ARBA00022692"/>
    </source>
</evidence>
<protein>
    <submittedName>
        <fullName evidence="7">Uncharacterized protein</fullName>
    </submittedName>
</protein>
<feature type="transmembrane region" description="Helical" evidence="6">
    <location>
        <begin position="198"/>
        <end position="217"/>
    </location>
</feature>
<evidence type="ECO:0000256" key="1">
    <source>
        <dbReference type="ARBA" id="ARBA00004141"/>
    </source>
</evidence>
<evidence type="ECO:0000313" key="7">
    <source>
        <dbReference type="EMBL" id="KAJ9153227.1"/>
    </source>
</evidence>
<organism evidence="7 8">
    <name type="scientific">Hevea brasiliensis</name>
    <name type="common">Para rubber tree</name>
    <name type="synonym">Siphonia brasiliensis</name>
    <dbReference type="NCBI Taxonomy" id="3981"/>
    <lineage>
        <taxon>Eukaryota</taxon>
        <taxon>Viridiplantae</taxon>
        <taxon>Streptophyta</taxon>
        <taxon>Embryophyta</taxon>
        <taxon>Tracheophyta</taxon>
        <taxon>Spermatophyta</taxon>
        <taxon>Magnoliopsida</taxon>
        <taxon>eudicotyledons</taxon>
        <taxon>Gunneridae</taxon>
        <taxon>Pentapetalae</taxon>
        <taxon>rosids</taxon>
        <taxon>fabids</taxon>
        <taxon>Malpighiales</taxon>
        <taxon>Euphorbiaceae</taxon>
        <taxon>Crotonoideae</taxon>
        <taxon>Micrandreae</taxon>
        <taxon>Hevea</taxon>
    </lineage>
</organism>
<keyword evidence="8" id="KW-1185">Reference proteome</keyword>
<dbReference type="InterPro" id="IPR008892">
    <property type="entry name" value="COR413"/>
</dbReference>
<name>A0ABQ9KXH9_HEVBR</name>
<reference evidence="7 8" key="1">
    <citation type="journal article" date="2023" name="Plant Biotechnol. J.">
        <title>Chromosome-level wild Hevea brasiliensis genome provides new tools for genomic-assisted breeding and valuable loci to elevate rubber yield.</title>
        <authorList>
            <person name="Cheng H."/>
            <person name="Song X."/>
            <person name="Hu Y."/>
            <person name="Wu T."/>
            <person name="Yang Q."/>
            <person name="An Z."/>
            <person name="Feng S."/>
            <person name="Deng Z."/>
            <person name="Wu W."/>
            <person name="Zeng X."/>
            <person name="Tu M."/>
            <person name="Wang X."/>
            <person name="Huang H."/>
        </authorList>
    </citation>
    <scope>NUCLEOTIDE SEQUENCE [LARGE SCALE GENOMIC DNA]</scope>
    <source>
        <strain evidence="7">MT/VB/25A 57/8</strain>
    </source>
</reference>
<feature type="transmembrane region" description="Helical" evidence="6">
    <location>
        <begin position="170"/>
        <end position="186"/>
    </location>
</feature>
<accession>A0ABQ9KXH9</accession>
<evidence type="ECO:0000256" key="5">
    <source>
        <dbReference type="ARBA" id="ARBA00023136"/>
    </source>
</evidence>